<name>B1CC79_9FIRM</name>
<protein>
    <submittedName>
        <fullName evidence="1">Uncharacterized protein</fullName>
    </submittedName>
</protein>
<reference evidence="1" key="2">
    <citation type="submission" date="2013-08" db="EMBL/GenBank/DDBJ databases">
        <title>Draft genome sequence of Anaerofustis stercorihominis (DSM 17244).</title>
        <authorList>
            <person name="Sudarsanam P."/>
            <person name="Ley R."/>
            <person name="Guruge J."/>
            <person name="Turnbaugh P.J."/>
            <person name="Mahowald M."/>
            <person name="Liep D."/>
            <person name="Gordon J."/>
        </authorList>
    </citation>
    <scope>NUCLEOTIDE SEQUENCE</scope>
    <source>
        <strain evidence="1">DSM 17244</strain>
    </source>
</reference>
<reference evidence="1" key="1">
    <citation type="submission" date="2008-01" db="EMBL/GenBank/DDBJ databases">
        <authorList>
            <person name="Fulton L."/>
            <person name="Clifton S."/>
            <person name="Fulton B."/>
            <person name="Xu J."/>
            <person name="Minx P."/>
            <person name="Pepin K.H."/>
            <person name="Johnson M."/>
            <person name="Thiruvilangam P."/>
            <person name="Bhonagiri V."/>
            <person name="Nash W.E."/>
            <person name="Mardis E.R."/>
            <person name="Wilson R.K."/>
        </authorList>
    </citation>
    <scope>NUCLEOTIDE SEQUENCE [LARGE SCALE GENOMIC DNA]</scope>
    <source>
        <strain evidence="1">DSM 17244</strain>
    </source>
</reference>
<dbReference type="AlphaFoldDB" id="B1CC79"/>
<proteinExistence type="predicted"/>
<organism evidence="1 2">
    <name type="scientific">Anaerofustis stercorihominis DSM 17244</name>
    <dbReference type="NCBI Taxonomy" id="445971"/>
    <lineage>
        <taxon>Bacteria</taxon>
        <taxon>Bacillati</taxon>
        <taxon>Bacillota</taxon>
        <taxon>Clostridia</taxon>
        <taxon>Eubacteriales</taxon>
        <taxon>Eubacteriaceae</taxon>
        <taxon>Anaerofustis</taxon>
    </lineage>
</organism>
<accession>B1CC79</accession>
<dbReference type="GeneID" id="98000656"/>
<dbReference type="RefSeq" id="WP_007050346.1">
    <property type="nucleotide sequence ID" value="NZ_DS560019.1"/>
</dbReference>
<dbReference type="Proteomes" id="UP000005178">
    <property type="component" value="Unassembled WGS sequence"/>
</dbReference>
<gene>
    <name evidence="1" type="ORF">ANASTE_01579</name>
</gene>
<keyword evidence="2" id="KW-1185">Reference proteome</keyword>
<evidence type="ECO:0000313" key="2">
    <source>
        <dbReference type="Proteomes" id="UP000005178"/>
    </source>
</evidence>
<comment type="caution">
    <text evidence="1">The sequence shown here is derived from an EMBL/GenBank/DDBJ whole genome shotgun (WGS) entry which is preliminary data.</text>
</comment>
<sequence>MNDWDRVISLVSTKLSYIDFSLEQIEEKMSDIKELLKPYGYEDKFSKEDKTEDKRRSNLNFIFTDAK</sequence>
<dbReference type="HOGENOM" id="CLU_2803066_0_0_9"/>
<evidence type="ECO:0000313" key="1">
    <source>
        <dbReference type="EMBL" id="EDS71876.1"/>
    </source>
</evidence>
<dbReference type="STRING" id="445971.ANASTE_01579"/>
<dbReference type="EMBL" id="ABIL02000006">
    <property type="protein sequence ID" value="EDS71876.1"/>
    <property type="molecule type" value="Genomic_DNA"/>
</dbReference>